<dbReference type="AlphaFoldDB" id="A0ABD4PSG6"/>
<accession>A0ABD4PSG6</accession>
<dbReference type="EMBL" id="JAENRE010000034">
    <property type="protein sequence ID" value="MBO3418151.1"/>
    <property type="molecule type" value="Genomic_DNA"/>
</dbReference>
<gene>
    <name evidence="1" type="ORF">JJB78_17070</name>
</gene>
<sequence length="50" mass="5616">MGKKMPVRERLSLISKYNGIEKQARKELPQLFKVATKVATKGLGGIEKML</sequence>
<evidence type="ECO:0000313" key="1">
    <source>
        <dbReference type="EMBL" id="MBO3418151.1"/>
    </source>
</evidence>
<proteinExistence type="predicted"/>
<dbReference type="Proteomes" id="UP000668358">
    <property type="component" value="Unassembled WGS sequence"/>
</dbReference>
<name>A0ABD4PSG6_CLOPF</name>
<evidence type="ECO:0000313" key="2">
    <source>
        <dbReference type="Proteomes" id="UP000668358"/>
    </source>
</evidence>
<comment type="caution">
    <text evidence="1">The sequence shown here is derived from an EMBL/GenBank/DDBJ whole genome shotgun (WGS) entry which is preliminary data.</text>
</comment>
<reference evidence="1 2" key="1">
    <citation type="submission" date="2020-12" db="EMBL/GenBank/DDBJ databases">
        <title>Comparative genomics of Clostridium perfringens reveals patterns of host-associated phylogenetic clades and virulence factors.</title>
        <authorList>
            <person name="Smith A.H."/>
            <person name="Geier R."/>
        </authorList>
    </citation>
    <scope>NUCLEOTIDE SEQUENCE [LARGE SCALE GENOMIC DNA]</scope>
    <source>
        <strain evidence="1 2">CHD15829P</strain>
    </source>
</reference>
<protein>
    <submittedName>
        <fullName evidence="1">Uncharacterized protein</fullName>
    </submittedName>
</protein>
<organism evidence="1 2">
    <name type="scientific">Clostridium perfringens</name>
    <dbReference type="NCBI Taxonomy" id="1502"/>
    <lineage>
        <taxon>Bacteria</taxon>
        <taxon>Bacillati</taxon>
        <taxon>Bacillota</taxon>
        <taxon>Clostridia</taxon>
        <taxon>Eubacteriales</taxon>
        <taxon>Clostridiaceae</taxon>
        <taxon>Clostridium</taxon>
    </lineage>
</organism>